<dbReference type="InterPro" id="IPR017853">
    <property type="entry name" value="GH"/>
</dbReference>
<reference evidence="4 5" key="1">
    <citation type="submission" date="2016-05" db="EMBL/GenBank/DDBJ databases">
        <title>Nuclear genome of Blastocystis sp. subtype 1 NandII.</title>
        <authorList>
            <person name="Gentekaki E."/>
            <person name="Curtis B."/>
            <person name="Stairs C."/>
            <person name="Eme L."/>
            <person name="Herman E."/>
            <person name="Klimes V."/>
            <person name="Arias M.C."/>
            <person name="Elias M."/>
            <person name="Hilliou F."/>
            <person name="Klute M."/>
            <person name="Malik S.-B."/>
            <person name="Pightling A."/>
            <person name="Rachubinski R."/>
            <person name="Salas D."/>
            <person name="Schlacht A."/>
            <person name="Suga H."/>
            <person name="Archibald J."/>
            <person name="Ball S.G."/>
            <person name="Clark G."/>
            <person name="Dacks J."/>
            <person name="Van Der Giezen M."/>
            <person name="Tsaousis A."/>
            <person name="Roger A."/>
        </authorList>
    </citation>
    <scope>NUCLEOTIDE SEQUENCE [LARGE SCALE GENOMIC DNA]</scope>
    <source>
        <strain evidence="5">ATCC 50177 / NandII</strain>
    </source>
</reference>
<dbReference type="Gene3D" id="3.20.20.80">
    <property type="entry name" value="Glycosidases"/>
    <property type="match status" value="1"/>
</dbReference>
<evidence type="ECO:0000256" key="2">
    <source>
        <dbReference type="SAM" id="SignalP"/>
    </source>
</evidence>
<dbReference type="GO" id="GO:0004553">
    <property type="term" value="F:hydrolase activity, hydrolyzing O-glycosyl compounds"/>
    <property type="evidence" value="ECO:0007669"/>
    <property type="project" value="InterPro"/>
</dbReference>
<name>A0A196S6E3_BLAHN</name>
<evidence type="ECO:0000256" key="1">
    <source>
        <dbReference type="ARBA" id="ARBA00009809"/>
    </source>
</evidence>
<dbReference type="STRING" id="478820.A0A196S6E3"/>
<evidence type="ECO:0000313" key="4">
    <source>
        <dbReference type="EMBL" id="OAO12635.1"/>
    </source>
</evidence>
<organism evidence="4 5">
    <name type="scientific">Blastocystis sp. subtype 1 (strain ATCC 50177 / NandII)</name>
    <dbReference type="NCBI Taxonomy" id="478820"/>
    <lineage>
        <taxon>Eukaryota</taxon>
        <taxon>Sar</taxon>
        <taxon>Stramenopiles</taxon>
        <taxon>Bigyra</taxon>
        <taxon>Opalozoa</taxon>
        <taxon>Opalinata</taxon>
        <taxon>Blastocystidae</taxon>
        <taxon>Blastocystis</taxon>
    </lineage>
</organism>
<keyword evidence="5" id="KW-1185">Reference proteome</keyword>
<dbReference type="AlphaFoldDB" id="A0A196S6E3"/>
<feature type="domain" description="Glycoside hydrolase 35 catalytic" evidence="3">
    <location>
        <begin position="28"/>
        <end position="174"/>
    </location>
</feature>
<gene>
    <name evidence="4" type="ORF">AV274_5732</name>
</gene>
<feature type="chain" id="PRO_5008274418" evidence="2">
    <location>
        <begin position="18"/>
        <end position="174"/>
    </location>
</feature>
<protein>
    <submittedName>
        <fullName evidence="4">Beta-galactosidase</fullName>
    </submittedName>
</protein>
<dbReference type="Proteomes" id="UP000078348">
    <property type="component" value="Unassembled WGS sequence"/>
</dbReference>
<proteinExistence type="inferred from homology"/>
<dbReference type="OrthoDB" id="1657402at2759"/>
<dbReference type="EMBL" id="LXWW01000531">
    <property type="protein sequence ID" value="OAO12635.1"/>
    <property type="molecule type" value="Genomic_DNA"/>
</dbReference>
<evidence type="ECO:0000259" key="3">
    <source>
        <dbReference type="Pfam" id="PF01301"/>
    </source>
</evidence>
<dbReference type="PANTHER" id="PTHR23421">
    <property type="entry name" value="BETA-GALACTOSIDASE RELATED"/>
    <property type="match status" value="1"/>
</dbReference>
<dbReference type="InterPro" id="IPR001944">
    <property type="entry name" value="Glycoside_Hdrlase_35"/>
</dbReference>
<comment type="caution">
    <text evidence="4">The sequence shown here is derived from an EMBL/GenBank/DDBJ whole genome shotgun (WGS) entry which is preliminary data.</text>
</comment>
<sequence>MFAKSLFFLALFCVSFAGNFTIAQDSYLLNGKPIQLMSAAFHYFRVHPDRWEDTFKKLANAGMNTVETYIAWNMHEPERGQFNFEGANDLDRYLTLAEKYGFLVIVRPGPYICAEWEFGGLPYWLLKEDGIKIRTKDPKYMEPVTQWMNTLLPVLSPHMIMNGGSIIMVQIENE</sequence>
<dbReference type="SUPFAM" id="SSF51445">
    <property type="entry name" value="(Trans)glycosidases"/>
    <property type="match status" value="1"/>
</dbReference>
<dbReference type="InterPro" id="IPR031330">
    <property type="entry name" value="Gly_Hdrlase_35_cat"/>
</dbReference>
<comment type="similarity">
    <text evidence="1">Belongs to the glycosyl hydrolase 35 family.</text>
</comment>
<dbReference type="Pfam" id="PF01301">
    <property type="entry name" value="Glyco_hydro_35"/>
    <property type="match status" value="1"/>
</dbReference>
<keyword evidence="2" id="KW-0732">Signal</keyword>
<feature type="non-terminal residue" evidence="4">
    <location>
        <position position="174"/>
    </location>
</feature>
<dbReference type="PRINTS" id="PR00742">
    <property type="entry name" value="GLHYDRLASE35"/>
</dbReference>
<accession>A0A196S6E3</accession>
<evidence type="ECO:0000313" key="5">
    <source>
        <dbReference type="Proteomes" id="UP000078348"/>
    </source>
</evidence>
<dbReference type="GO" id="GO:0005975">
    <property type="term" value="P:carbohydrate metabolic process"/>
    <property type="evidence" value="ECO:0007669"/>
    <property type="project" value="InterPro"/>
</dbReference>
<feature type="signal peptide" evidence="2">
    <location>
        <begin position="1"/>
        <end position="17"/>
    </location>
</feature>